<evidence type="ECO:0000313" key="3">
    <source>
        <dbReference type="Proteomes" id="UP000183410"/>
    </source>
</evidence>
<feature type="transmembrane region" description="Helical" evidence="1">
    <location>
        <begin position="12"/>
        <end position="31"/>
    </location>
</feature>
<dbReference type="RefSeq" id="WP_143088641.1">
    <property type="nucleotide sequence ID" value="NZ_FONN01000019.1"/>
</dbReference>
<keyword evidence="1" id="KW-0812">Transmembrane</keyword>
<keyword evidence="3" id="KW-1185">Reference proteome</keyword>
<accession>A0A1I2H011</accession>
<keyword evidence="1" id="KW-1133">Transmembrane helix</keyword>
<sequence length="63" mass="6914">MSELVSGIMSNMLYPIIIWIIAPGLLGVVLLKRVFRRPEGAFYFGSGVGVILIFSIGPWSAFL</sequence>
<protein>
    <submittedName>
        <fullName evidence="2">Uncharacterized protein</fullName>
    </submittedName>
</protein>
<dbReference type="AlphaFoldDB" id="A0A1I2H011"/>
<evidence type="ECO:0000256" key="1">
    <source>
        <dbReference type="SAM" id="Phobius"/>
    </source>
</evidence>
<gene>
    <name evidence="2" type="ORF">SAMN04487969_11952</name>
</gene>
<reference evidence="3" key="1">
    <citation type="submission" date="2016-10" db="EMBL/GenBank/DDBJ databases">
        <authorList>
            <person name="Varghese N."/>
            <person name="Submissions S."/>
        </authorList>
    </citation>
    <scope>NUCLEOTIDE SEQUENCE [LARGE SCALE GENOMIC DNA]</scope>
    <source>
        <strain evidence="3">CGMCC 1.10223</strain>
    </source>
</reference>
<proteinExistence type="predicted"/>
<keyword evidence="1" id="KW-0472">Membrane</keyword>
<dbReference type="EMBL" id="FONN01000019">
    <property type="protein sequence ID" value="SFF22868.1"/>
    <property type="molecule type" value="Genomic_DNA"/>
</dbReference>
<feature type="transmembrane region" description="Helical" evidence="1">
    <location>
        <begin position="43"/>
        <end position="62"/>
    </location>
</feature>
<name>A0A1I2H011_9BACL</name>
<dbReference type="Proteomes" id="UP000183410">
    <property type="component" value="Unassembled WGS sequence"/>
</dbReference>
<organism evidence="2 3">
    <name type="scientific">Paenibacillus algorifonticola</name>
    <dbReference type="NCBI Taxonomy" id="684063"/>
    <lineage>
        <taxon>Bacteria</taxon>
        <taxon>Bacillati</taxon>
        <taxon>Bacillota</taxon>
        <taxon>Bacilli</taxon>
        <taxon>Bacillales</taxon>
        <taxon>Paenibacillaceae</taxon>
        <taxon>Paenibacillus</taxon>
    </lineage>
</organism>
<evidence type="ECO:0000313" key="2">
    <source>
        <dbReference type="EMBL" id="SFF22868.1"/>
    </source>
</evidence>